<dbReference type="AlphaFoldDB" id="A0A4Y9L2X3"/>
<feature type="transmembrane region" description="Helical" evidence="1">
    <location>
        <begin position="353"/>
        <end position="370"/>
    </location>
</feature>
<dbReference type="EMBL" id="SPQU01000011">
    <property type="protein sequence ID" value="TFV36383.1"/>
    <property type="molecule type" value="Genomic_DNA"/>
</dbReference>
<protein>
    <recommendedName>
        <fullName evidence="4">Membrane protein involved in the export of O-antigen and teichoic acid</fullName>
    </recommendedName>
</protein>
<feature type="transmembrane region" description="Helical" evidence="1">
    <location>
        <begin position="174"/>
        <end position="193"/>
    </location>
</feature>
<feature type="transmembrane region" description="Helical" evidence="1">
    <location>
        <begin position="376"/>
        <end position="393"/>
    </location>
</feature>
<feature type="transmembrane region" description="Helical" evidence="1">
    <location>
        <begin position="313"/>
        <end position="332"/>
    </location>
</feature>
<keyword evidence="1" id="KW-0472">Membrane</keyword>
<feature type="transmembrane region" description="Helical" evidence="1">
    <location>
        <begin position="20"/>
        <end position="41"/>
    </location>
</feature>
<keyword evidence="1" id="KW-0812">Transmembrane</keyword>
<evidence type="ECO:0000256" key="1">
    <source>
        <dbReference type="SAM" id="Phobius"/>
    </source>
</evidence>
<feature type="transmembrane region" description="Helical" evidence="1">
    <location>
        <begin position="121"/>
        <end position="143"/>
    </location>
</feature>
<evidence type="ECO:0000313" key="3">
    <source>
        <dbReference type="Proteomes" id="UP000298225"/>
    </source>
</evidence>
<organism evidence="2 3">
    <name type="scientific">Bradyrhizobium frederickii</name>
    <dbReference type="NCBI Taxonomy" id="2560054"/>
    <lineage>
        <taxon>Bacteria</taxon>
        <taxon>Pseudomonadati</taxon>
        <taxon>Pseudomonadota</taxon>
        <taxon>Alphaproteobacteria</taxon>
        <taxon>Hyphomicrobiales</taxon>
        <taxon>Nitrobacteraceae</taxon>
        <taxon>Bradyrhizobium</taxon>
    </lineage>
</organism>
<dbReference type="RefSeq" id="WP_135170485.1">
    <property type="nucleotide sequence ID" value="NZ_SPQU01000011.1"/>
</dbReference>
<comment type="caution">
    <text evidence="2">The sequence shown here is derived from an EMBL/GenBank/DDBJ whole genome shotgun (WGS) entry which is preliminary data.</text>
</comment>
<name>A0A4Y9L2X3_9BRAD</name>
<evidence type="ECO:0000313" key="2">
    <source>
        <dbReference type="EMBL" id="TFV36383.1"/>
    </source>
</evidence>
<evidence type="ECO:0008006" key="4">
    <source>
        <dbReference type="Google" id="ProtNLM"/>
    </source>
</evidence>
<feature type="transmembrane region" description="Helical" evidence="1">
    <location>
        <begin position="278"/>
        <end position="301"/>
    </location>
</feature>
<gene>
    <name evidence="2" type="ORF">E4K66_24115</name>
</gene>
<sequence>MNKRRWEGQWSDLKSLTSFAGFTLVRQLVGFLSVFFANVLASTHMSSSSFASYISVSNVAFGLAGVSTLGLYPTVLYQLSQNKAITRPCSFFLLRMATIAASCTVGLLMAWQAYLGLRLELASCVLTASLVFSSALPAIFIALHRVAAYNVSELSWQLTYLLLVLLLEPASPNALLWIFALSSSLRAILYFFFLMRIPEFRAKGDLFTPDWSYFRDSSVASVAYILFFRLSFYVPYLSTNGAVLATGWSWLERLLGLSAGANAILSAKVAAGTASGKAVLVFVSLVAGAFLAGELVLVAGAALFERFLANGSYHGLTFAALSLAPGFLLFVVRSNLQSVLMGLGHAKQVRTNTVACVAGVACLVCAQWFFPTWSLLLQSCLLFLLCASVVHYARRLRREQRCRGKTPEL</sequence>
<proteinExistence type="predicted"/>
<keyword evidence="1" id="KW-1133">Transmembrane helix</keyword>
<keyword evidence="3" id="KW-1185">Reference proteome</keyword>
<reference evidence="2 3" key="1">
    <citation type="submission" date="2019-03" db="EMBL/GenBank/DDBJ databases">
        <title>Bradyrhizobium strains diversity isolated from Chamaecrista fasciculata.</title>
        <authorList>
            <person name="Urquiaga M.C.O."/>
            <person name="Hungria M."/>
            <person name="Delamuta J.R.M."/>
        </authorList>
    </citation>
    <scope>NUCLEOTIDE SEQUENCE [LARGE SCALE GENOMIC DNA]</scope>
    <source>
        <strain evidence="2 3">CNPSo 3424</strain>
    </source>
</reference>
<accession>A0A4Y9L2X3</accession>
<feature type="transmembrane region" description="Helical" evidence="1">
    <location>
        <begin position="53"/>
        <end position="72"/>
    </location>
</feature>
<dbReference type="Proteomes" id="UP000298225">
    <property type="component" value="Unassembled WGS sequence"/>
</dbReference>
<feature type="transmembrane region" description="Helical" evidence="1">
    <location>
        <begin position="92"/>
        <end position="114"/>
    </location>
</feature>